<dbReference type="InterPro" id="IPR029058">
    <property type="entry name" value="AB_hydrolase_fold"/>
</dbReference>
<keyword evidence="7" id="KW-0449">Lipoprotein</keyword>
<protein>
    <recommendedName>
        <fullName evidence="2">palmitoyl-protein hydrolase</fullName>
        <ecNumber evidence="2">3.1.2.22</ecNumber>
    </recommendedName>
</protein>
<organism evidence="12 13">
    <name type="scientific">Trichinella pseudospiralis</name>
    <name type="common">Parasitic roundworm</name>
    <dbReference type="NCBI Taxonomy" id="6337"/>
    <lineage>
        <taxon>Eukaryota</taxon>
        <taxon>Metazoa</taxon>
        <taxon>Ecdysozoa</taxon>
        <taxon>Nematoda</taxon>
        <taxon>Enoplea</taxon>
        <taxon>Dorylaimia</taxon>
        <taxon>Trichinellida</taxon>
        <taxon>Trichinellidae</taxon>
        <taxon>Trichinella</taxon>
    </lineage>
</organism>
<proteinExistence type="inferred from homology"/>
<evidence type="ECO:0000256" key="2">
    <source>
        <dbReference type="ARBA" id="ARBA00012423"/>
    </source>
</evidence>
<evidence type="ECO:0000256" key="8">
    <source>
        <dbReference type="ARBA" id="ARBA00038397"/>
    </source>
</evidence>
<dbReference type="GO" id="GO:0008474">
    <property type="term" value="F:palmitoyl-(protein) hydrolase activity"/>
    <property type="evidence" value="ECO:0007669"/>
    <property type="project" value="UniProtKB-EC"/>
</dbReference>
<evidence type="ECO:0000256" key="4">
    <source>
        <dbReference type="ARBA" id="ARBA00022801"/>
    </source>
</evidence>
<dbReference type="GO" id="GO:0010008">
    <property type="term" value="C:endosome membrane"/>
    <property type="evidence" value="ECO:0007669"/>
    <property type="project" value="TreeGrafter"/>
</dbReference>
<keyword evidence="5" id="KW-0472">Membrane</keyword>
<dbReference type="EC" id="3.1.2.22" evidence="2"/>
<reference evidence="12 13" key="1">
    <citation type="submission" date="2015-01" db="EMBL/GenBank/DDBJ databases">
        <title>Evolution of Trichinella species and genotypes.</title>
        <authorList>
            <person name="Korhonen P.K."/>
            <person name="Edoardo P."/>
            <person name="Giuseppe L.R."/>
            <person name="Gasser R.B."/>
        </authorList>
    </citation>
    <scope>NUCLEOTIDE SEQUENCE [LARGE SCALE GENOMIC DNA]</scope>
    <source>
        <strain evidence="12">ISS588</strain>
    </source>
</reference>
<evidence type="ECO:0000313" key="13">
    <source>
        <dbReference type="Proteomes" id="UP000054805"/>
    </source>
</evidence>
<comment type="similarity">
    <text evidence="8">Belongs to the AB hydrolase superfamily. ABHD17 family.</text>
</comment>
<dbReference type="Gene3D" id="3.40.50.1820">
    <property type="entry name" value="alpha/beta hydrolase"/>
    <property type="match status" value="1"/>
</dbReference>
<accession>A0A0V1IAG3</accession>
<keyword evidence="4 12" id="KW-0378">Hydrolase</keyword>
<name>A0A0V1IAG3_TRIPS</name>
<evidence type="ECO:0000256" key="7">
    <source>
        <dbReference type="ARBA" id="ARBA00023288"/>
    </source>
</evidence>
<keyword evidence="13" id="KW-1185">Reference proteome</keyword>
<dbReference type="PANTHER" id="PTHR12277:SF81">
    <property type="entry name" value="PROTEIN ABHD13"/>
    <property type="match status" value="1"/>
</dbReference>
<evidence type="ECO:0000259" key="11">
    <source>
        <dbReference type="Pfam" id="PF12146"/>
    </source>
</evidence>
<dbReference type="AlphaFoldDB" id="A0A0V1IAG3"/>
<evidence type="ECO:0000256" key="5">
    <source>
        <dbReference type="ARBA" id="ARBA00023136"/>
    </source>
</evidence>
<gene>
    <name evidence="12" type="primary">abhd17c</name>
    <name evidence="12" type="ORF">T4B_14536</name>
</gene>
<keyword evidence="6" id="KW-0564">Palmitate</keyword>
<comment type="catalytic activity">
    <reaction evidence="10">
        <text>S-hexadecanoyl-L-cysteinyl-[protein] + H2O = L-cysteinyl-[protein] + hexadecanoate + H(+)</text>
        <dbReference type="Rhea" id="RHEA:19233"/>
        <dbReference type="Rhea" id="RHEA-COMP:10131"/>
        <dbReference type="Rhea" id="RHEA-COMP:11032"/>
        <dbReference type="ChEBI" id="CHEBI:7896"/>
        <dbReference type="ChEBI" id="CHEBI:15377"/>
        <dbReference type="ChEBI" id="CHEBI:15378"/>
        <dbReference type="ChEBI" id="CHEBI:29950"/>
        <dbReference type="ChEBI" id="CHEBI:74151"/>
        <dbReference type="EC" id="3.1.2.22"/>
    </reaction>
</comment>
<comment type="caution">
    <text evidence="12">The sequence shown here is derived from an EMBL/GenBank/DDBJ whole genome shotgun (WGS) entry which is preliminary data.</text>
</comment>
<sequence length="330" mass="36688">LRKSNACQAVTVSLAFIGLSCASRRTKYSLRTMASSTSSSIQLTFRDLCCLFCCPPFPSSIVAKLAFMPPTPSYNLTPDDSSDDRLVFSLVDRTEWPFSDQEMRQMEFFHTRTSRGNKLTCMFMRCCPGAKYVILFSHGNAVDLGQMCSFYYSLGVRVGCNIFSYDYSGYGRSSGKPSEKNLYADISAALNALRQRYNITNDAIILYGQSIGTVPTVDLASKCAVAAVILHSPLMSGLRVAFPETNRTWCFDAFPSIEKIEKVSAPTLVIHGTEDEVIDFHHGLQIYERCPKAVEPLWVHGAGHNDVETSPAYLDRLRQFIEVEVGGDVH</sequence>
<dbReference type="FunFam" id="3.40.50.1820:FF:000008">
    <property type="entry name" value="Alpha/beta hydrolase domain-containing protein 17B"/>
    <property type="match status" value="1"/>
</dbReference>
<dbReference type="InterPro" id="IPR022742">
    <property type="entry name" value="Hydrolase_4"/>
</dbReference>
<dbReference type="Proteomes" id="UP000054805">
    <property type="component" value="Unassembled WGS sequence"/>
</dbReference>
<evidence type="ECO:0000256" key="10">
    <source>
        <dbReference type="ARBA" id="ARBA00047337"/>
    </source>
</evidence>
<evidence type="ECO:0000256" key="9">
    <source>
        <dbReference type="ARBA" id="ARBA00046278"/>
    </source>
</evidence>
<comment type="subcellular location">
    <subcellularLocation>
        <location evidence="1">Cell membrane</location>
    </subcellularLocation>
    <subcellularLocation>
        <location evidence="9">Endomembrane system</location>
        <topology evidence="9">Lipid-anchor</topology>
        <orientation evidence="9">Cytoplasmic side</orientation>
    </subcellularLocation>
</comment>
<evidence type="ECO:0000256" key="6">
    <source>
        <dbReference type="ARBA" id="ARBA00023139"/>
    </source>
</evidence>
<keyword evidence="3" id="KW-1003">Cell membrane</keyword>
<dbReference type="SUPFAM" id="SSF53474">
    <property type="entry name" value="alpha/beta-Hydrolases"/>
    <property type="match status" value="1"/>
</dbReference>
<evidence type="ECO:0000256" key="3">
    <source>
        <dbReference type="ARBA" id="ARBA00022475"/>
    </source>
</evidence>
<dbReference type="PANTHER" id="PTHR12277">
    <property type="entry name" value="ALPHA/BETA HYDROLASE DOMAIN-CONTAINING PROTEIN"/>
    <property type="match status" value="1"/>
</dbReference>
<feature type="non-terminal residue" evidence="12">
    <location>
        <position position="1"/>
    </location>
</feature>
<dbReference type="Pfam" id="PF12146">
    <property type="entry name" value="Hydrolase_4"/>
    <property type="match status" value="1"/>
</dbReference>
<dbReference type="GO" id="GO:0005886">
    <property type="term" value="C:plasma membrane"/>
    <property type="evidence" value="ECO:0007669"/>
    <property type="project" value="UniProtKB-SubCell"/>
</dbReference>
<evidence type="ECO:0000313" key="12">
    <source>
        <dbReference type="EMBL" id="KRZ19835.1"/>
    </source>
</evidence>
<dbReference type="EMBL" id="JYDS01000264">
    <property type="protein sequence ID" value="KRZ19835.1"/>
    <property type="molecule type" value="Genomic_DNA"/>
</dbReference>
<evidence type="ECO:0000256" key="1">
    <source>
        <dbReference type="ARBA" id="ARBA00004236"/>
    </source>
</evidence>
<feature type="domain" description="Serine aminopeptidase S33" evidence="11">
    <location>
        <begin position="131"/>
        <end position="236"/>
    </location>
</feature>